<accession>A0ABX0UAT6</accession>
<evidence type="ECO:0000313" key="6">
    <source>
        <dbReference type="Proteomes" id="UP000745859"/>
    </source>
</evidence>
<sequence>MKKRISVLILMVLSLQLTAQKTKPNILWIMTDDQRMDSNAYFNEIKTGTKESPLGYVESPNLDALAKEGVVFPNMHCQSPGCAPSRAGLIMGKYSFRSGVYGFEYFHNNPDFFNQLLPSAMEDQGYQTALFGKTGVRLKGYKSKTPKEKMGYYQQYVDYGQDLRRTGNTDWDNTSVWGKVDGKGQKIDDRVNFYYPDGTHKSFSRKETISDAEKKIKAEVEKELDILYAYTRSTSDMIIGGVNSMPAGKTLDGNILTEFLSYLKNENKSYKILSGRKFKGADSSKPIFANLSFHFPHTPVMPPKEFRDRFKDKVYEIPEFDKKELKKLPKQLQDYYKKTKIDGLKYEEKQQAIRDYYAFCAYGDDLIGKAIQEFKAYSKKHKQEYVIVYVCGDHGWQLGEQGVEGKFSPWDLSTHTTAIVVSSDKKTYPAGKVYDGFTEYVDVMPTLLAAGGADLSEPKFNFLDGYDMGTILKDKKLKRDYIIGEINHVVGPRAYIKTKDFSFSMQTRAHRGKASKKYPPNVDVKWGLEAPREEVQMALYDLRVDTKERNNVANDKEYIALADWFRNKLGSIVLGDGRVECDWGQANTYNISNFAKGSDDKKADIPKKIIPSIKK</sequence>
<evidence type="ECO:0000256" key="1">
    <source>
        <dbReference type="ARBA" id="ARBA00022723"/>
    </source>
</evidence>
<evidence type="ECO:0000259" key="4">
    <source>
        <dbReference type="Pfam" id="PF00884"/>
    </source>
</evidence>
<gene>
    <name evidence="5" type="ORF">FHR24_002408</name>
</gene>
<keyword evidence="2" id="KW-0378">Hydrolase</keyword>
<dbReference type="Gene3D" id="3.40.720.10">
    <property type="entry name" value="Alkaline Phosphatase, subunit A"/>
    <property type="match status" value="1"/>
</dbReference>
<reference evidence="5 6" key="1">
    <citation type="submission" date="2020-03" db="EMBL/GenBank/DDBJ databases">
        <title>Genomic Encyclopedia of Type Strains, Phase IV (KMG-IV): sequencing the most valuable type-strain genomes for metagenomic binning, comparative biology and taxonomic classification.</title>
        <authorList>
            <person name="Goeker M."/>
        </authorList>
    </citation>
    <scope>NUCLEOTIDE SEQUENCE [LARGE SCALE GENOMIC DNA]</scope>
    <source>
        <strain evidence="5 6">DSM 101599</strain>
    </source>
</reference>
<name>A0ABX0UAT6_9FLAO</name>
<organism evidence="5 6">
    <name type="scientific">Wenyingzhuangia heitensis</name>
    <dbReference type="NCBI Taxonomy" id="1487859"/>
    <lineage>
        <taxon>Bacteria</taxon>
        <taxon>Pseudomonadati</taxon>
        <taxon>Bacteroidota</taxon>
        <taxon>Flavobacteriia</taxon>
        <taxon>Flavobacteriales</taxon>
        <taxon>Flavobacteriaceae</taxon>
        <taxon>Wenyingzhuangia</taxon>
    </lineage>
</organism>
<dbReference type="SUPFAM" id="SSF53649">
    <property type="entry name" value="Alkaline phosphatase-like"/>
    <property type="match status" value="1"/>
</dbReference>
<protein>
    <submittedName>
        <fullName evidence="5">Arylsulfatase A-like enzyme</fullName>
    </submittedName>
</protein>
<proteinExistence type="predicted"/>
<dbReference type="PANTHER" id="PTHR45953">
    <property type="entry name" value="IDURONATE 2-SULFATASE"/>
    <property type="match status" value="1"/>
</dbReference>
<keyword evidence="3" id="KW-0732">Signal</keyword>
<evidence type="ECO:0000313" key="5">
    <source>
        <dbReference type="EMBL" id="NIJ45937.1"/>
    </source>
</evidence>
<feature type="signal peptide" evidence="3">
    <location>
        <begin position="1"/>
        <end position="19"/>
    </location>
</feature>
<feature type="domain" description="Sulfatase N-terminal" evidence="4">
    <location>
        <begin position="24"/>
        <end position="452"/>
    </location>
</feature>
<dbReference type="EMBL" id="JAASQL010000003">
    <property type="protein sequence ID" value="NIJ45937.1"/>
    <property type="molecule type" value="Genomic_DNA"/>
</dbReference>
<comment type="caution">
    <text evidence="5">The sequence shown here is derived from an EMBL/GenBank/DDBJ whole genome shotgun (WGS) entry which is preliminary data.</text>
</comment>
<keyword evidence="6" id="KW-1185">Reference proteome</keyword>
<dbReference type="InterPro" id="IPR017850">
    <property type="entry name" value="Alkaline_phosphatase_core_sf"/>
</dbReference>
<feature type="chain" id="PRO_5045421517" evidence="3">
    <location>
        <begin position="20"/>
        <end position="615"/>
    </location>
</feature>
<keyword evidence="1" id="KW-0479">Metal-binding</keyword>
<dbReference type="CDD" id="cd16153">
    <property type="entry name" value="sulfatase_like"/>
    <property type="match status" value="1"/>
</dbReference>
<dbReference type="InterPro" id="IPR000917">
    <property type="entry name" value="Sulfatase_N"/>
</dbReference>
<evidence type="ECO:0000256" key="3">
    <source>
        <dbReference type="SAM" id="SignalP"/>
    </source>
</evidence>
<evidence type="ECO:0000256" key="2">
    <source>
        <dbReference type="ARBA" id="ARBA00022801"/>
    </source>
</evidence>
<dbReference type="Pfam" id="PF00884">
    <property type="entry name" value="Sulfatase"/>
    <property type="match status" value="1"/>
</dbReference>
<dbReference type="Proteomes" id="UP000745859">
    <property type="component" value="Unassembled WGS sequence"/>
</dbReference>
<dbReference type="PANTHER" id="PTHR45953:SF1">
    <property type="entry name" value="IDURONATE 2-SULFATASE"/>
    <property type="match status" value="1"/>
</dbReference>
<dbReference type="RefSeq" id="WP_167188989.1">
    <property type="nucleotide sequence ID" value="NZ_JAASQL010000003.1"/>
</dbReference>